<keyword evidence="1" id="KW-0732">Signal</keyword>
<name>A0A2T1DJM9_9CYAN</name>
<evidence type="ECO:0000313" key="3">
    <source>
        <dbReference type="Proteomes" id="UP000238634"/>
    </source>
</evidence>
<evidence type="ECO:0000313" key="2">
    <source>
        <dbReference type="EMBL" id="PSB20682.1"/>
    </source>
</evidence>
<reference evidence="2 3" key="1">
    <citation type="submission" date="2018-02" db="EMBL/GenBank/DDBJ databases">
        <authorList>
            <person name="Cohen D.B."/>
            <person name="Kent A.D."/>
        </authorList>
    </citation>
    <scope>NUCLEOTIDE SEQUENCE [LARGE SCALE GENOMIC DNA]</scope>
    <source>
        <strain evidence="2 3">ULC007</strain>
    </source>
</reference>
<evidence type="ECO:0000256" key="1">
    <source>
        <dbReference type="SAM" id="SignalP"/>
    </source>
</evidence>
<keyword evidence="3" id="KW-1185">Reference proteome</keyword>
<organism evidence="2 3">
    <name type="scientific">Phormidesmis priestleyi ULC007</name>
    <dbReference type="NCBI Taxonomy" id="1920490"/>
    <lineage>
        <taxon>Bacteria</taxon>
        <taxon>Bacillati</taxon>
        <taxon>Cyanobacteriota</taxon>
        <taxon>Cyanophyceae</taxon>
        <taxon>Leptolyngbyales</taxon>
        <taxon>Leptolyngbyaceae</taxon>
        <taxon>Phormidesmis</taxon>
    </lineage>
</organism>
<dbReference type="Proteomes" id="UP000238634">
    <property type="component" value="Unassembled WGS sequence"/>
</dbReference>
<reference evidence="2 3" key="2">
    <citation type="submission" date="2018-03" db="EMBL/GenBank/DDBJ databases">
        <title>The ancient ancestry and fast evolution of plastids.</title>
        <authorList>
            <person name="Moore K.R."/>
            <person name="Magnabosco C."/>
            <person name="Momper L."/>
            <person name="Gold D.A."/>
            <person name="Bosak T."/>
            <person name="Fournier G.P."/>
        </authorList>
    </citation>
    <scope>NUCLEOTIDE SEQUENCE [LARGE SCALE GENOMIC DNA]</scope>
    <source>
        <strain evidence="2 3">ULC007</strain>
    </source>
</reference>
<dbReference type="AlphaFoldDB" id="A0A2T1DJM9"/>
<feature type="chain" id="PRO_5015523323" evidence="1">
    <location>
        <begin position="22"/>
        <end position="144"/>
    </location>
</feature>
<proteinExistence type="predicted"/>
<gene>
    <name evidence="2" type="ORF">C7B65_07230</name>
</gene>
<dbReference type="EMBL" id="PVWG01000005">
    <property type="protein sequence ID" value="PSB20682.1"/>
    <property type="molecule type" value="Genomic_DNA"/>
</dbReference>
<accession>A0A2T1DJM9</accession>
<feature type="signal peptide" evidence="1">
    <location>
        <begin position="1"/>
        <end position="21"/>
    </location>
</feature>
<dbReference type="STRING" id="1920490.GCA_001895925_02729"/>
<dbReference type="RefSeq" id="WP_073070150.1">
    <property type="nucleotide sequence ID" value="NZ_MPPI01000005.1"/>
</dbReference>
<protein>
    <submittedName>
        <fullName evidence="2">Uncharacterized protein</fullName>
    </submittedName>
</protein>
<comment type="caution">
    <text evidence="2">The sequence shown here is derived from an EMBL/GenBank/DDBJ whole genome shotgun (WGS) entry which is preliminary data.</text>
</comment>
<sequence length="144" mass="15462">MKWNFLLTAAMLVLSETAILAQSNHVYRSMSGDTIFPSAAEAACAGKIVRYTTRYSGVNYQGTLWVKSPSGSGCEGGRSRQLNGYFEERSLDGAQGCSGNLTLQLGTHGNSSAQWNSIRAIPRYSCTGVGSSPNLPLVYVEVRS</sequence>